<reference evidence="1 2" key="1">
    <citation type="journal article" date="2024" name="Insects">
        <title>An Improved Chromosome-Level Genome Assembly of the Firefly Pyrocoelia pectoralis.</title>
        <authorList>
            <person name="Fu X."/>
            <person name="Meyer-Rochow V.B."/>
            <person name="Ballantyne L."/>
            <person name="Zhu X."/>
        </authorList>
    </citation>
    <scope>NUCLEOTIDE SEQUENCE [LARGE SCALE GENOMIC DNA]</scope>
    <source>
        <strain evidence="1">XCY_ONT2</strain>
    </source>
</reference>
<dbReference type="Proteomes" id="UP001329430">
    <property type="component" value="Chromosome 2"/>
</dbReference>
<gene>
    <name evidence="1" type="ORF">RI129_002707</name>
</gene>
<comment type="caution">
    <text evidence="1">The sequence shown here is derived from an EMBL/GenBank/DDBJ whole genome shotgun (WGS) entry which is preliminary data.</text>
</comment>
<dbReference type="PANTHER" id="PTHR33053:SF25">
    <property type="entry name" value="TRANSPOSASE DOMAIN-CONTAINING PROTEIN"/>
    <property type="match status" value="1"/>
</dbReference>
<name>A0AAN7VFS7_9COLE</name>
<organism evidence="1 2">
    <name type="scientific">Pyrocoelia pectoralis</name>
    <dbReference type="NCBI Taxonomy" id="417401"/>
    <lineage>
        <taxon>Eukaryota</taxon>
        <taxon>Metazoa</taxon>
        <taxon>Ecdysozoa</taxon>
        <taxon>Arthropoda</taxon>
        <taxon>Hexapoda</taxon>
        <taxon>Insecta</taxon>
        <taxon>Pterygota</taxon>
        <taxon>Neoptera</taxon>
        <taxon>Endopterygota</taxon>
        <taxon>Coleoptera</taxon>
        <taxon>Polyphaga</taxon>
        <taxon>Elateriformia</taxon>
        <taxon>Elateroidea</taxon>
        <taxon>Lampyridae</taxon>
        <taxon>Lampyrinae</taxon>
        <taxon>Pyrocoelia</taxon>
    </lineage>
</organism>
<keyword evidence="2" id="KW-1185">Reference proteome</keyword>
<proteinExistence type="predicted"/>
<evidence type="ECO:0008006" key="3">
    <source>
        <dbReference type="Google" id="ProtNLM"/>
    </source>
</evidence>
<evidence type="ECO:0000313" key="2">
    <source>
        <dbReference type="Proteomes" id="UP001329430"/>
    </source>
</evidence>
<sequence>MRCYSARHQRRLLVNQTKSDLQKIKQKFPVLVMPVQQNIVTSCGIDDTDIAHCSYAQNLVQNEFQSCSNDSLSSDSALHIDLYTRRLINVDSKDSDIKSTYISDIEVDFNCTSSSSEDELAVYPNTREEFKQGLSHWAVDYNVRHNCLGALLSHLRKFTNCDLPKDPRTLLSTPRSTAVTTVYGGEYIHIGLQPALRNMLQINPNASEINLLINIDGLPISRSSNACLWPILCSDHINTEVYLIGCYYGYEKPKNANEFLEMFVKEAVDVVNNGLEMNGRIVTVKVFGLICDVPAKSFVLSVKGHGGYDSCTKCTIHGDYQNHGVCFPYNINVCHPLRTDIGFINNEYEDYQVGDTIMKCIPNFGLVSNVPIDYMHQLCLGVMKKLITLWISGQPLSVKLPSKSIKTISAVLIDLQSTVPKEFSRKPRSLVDINHWKATEFRNFLLYYGPLVLKDVVCENVYKNFLALHVASRILISHTAIKDSCNLEYAANLLRYFVTTFQTIYGSDKISHNVHNLLHICDDVKKYGPLDMFSAFKFESYMAQLKRLLRKSEKPLAQLSRRYCEISRVYTKDYQLQRQVSLQNVHTDGPLHLTNKLSIKYNSIPNLQCW</sequence>
<dbReference type="PANTHER" id="PTHR33053">
    <property type="entry name" value="PROTEIN, PUTATIVE-RELATED"/>
    <property type="match status" value="1"/>
</dbReference>
<dbReference type="AlphaFoldDB" id="A0AAN7VFS7"/>
<evidence type="ECO:0000313" key="1">
    <source>
        <dbReference type="EMBL" id="KAK5647815.1"/>
    </source>
</evidence>
<accession>A0AAN7VFS7</accession>
<protein>
    <recommendedName>
        <fullName evidence="3">Transposase domain-containing protein</fullName>
    </recommendedName>
</protein>
<dbReference type="EMBL" id="JAVRBK010000002">
    <property type="protein sequence ID" value="KAK5647815.1"/>
    <property type="molecule type" value="Genomic_DNA"/>
</dbReference>